<gene>
    <name evidence="2" type="ORF">RXV94_09580</name>
</gene>
<dbReference type="PROSITE" id="PS51318">
    <property type="entry name" value="TAT"/>
    <property type="match status" value="1"/>
</dbReference>
<evidence type="ECO:0000256" key="1">
    <source>
        <dbReference type="SAM" id="SignalP"/>
    </source>
</evidence>
<proteinExistence type="predicted"/>
<dbReference type="Pfam" id="PF13618">
    <property type="entry name" value="Gluconate_2-dh3"/>
    <property type="match status" value="1"/>
</dbReference>
<keyword evidence="1" id="KW-0732">Signal</keyword>
<evidence type="ECO:0000313" key="2">
    <source>
        <dbReference type="EMBL" id="MDU8886409.1"/>
    </source>
</evidence>
<organism evidence="2 3">
    <name type="scientific">Gilvirhabdus luticola</name>
    <dbReference type="NCBI Taxonomy" id="3079858"/>
    <lineage>
        <taxon>Bacteria</taxon>
        <taxon>Pseudomonadati</taxon>
        <taxon>Bacteroidota</taxon>
        <taxon>Flavobacteriia</taxon>
        <taxon>Flavobacteriales</taxon>
        <taxon>Flavobacteriaceae</taxon>
        <taxon>Gilvirhabdus</taxon>
    </lineage>
</organism>
<sequence length="188" mass="20964">MKANQTWSRRDFSKAVISAQLLLASGAFTLPLACAKTKNSETDSVLDNSQQETLKFAMDEIIPANNKMPSASEAGGVTYILVIVAELPDLLPLFEAVIGQIDDMSNDNFSKISSEIRITILKTLEASKPELFKVLKDFTYESYYTNETVFKLIGYELHPTGTMGPKMEPFDDSLLDRVKNLPPMYIKI</sequence>
<reference evidence="2 3" key="1">
    <citation type="submission" date="2023-10" db="EMBL/GenBank/DDBJ databases">
        <title>Marimonas sp. nov. isolated from tidal mud flat.</title>
        <authorList>
            <person name="Jaincy N.J."/>
            <person name="Srinivasan S."/>
            <person name="Lee S.-S."/>
        </authorList>
    </citation>
    <scope>NUCLEOTIDE SEQUENCE [LARGE SCALE GENOMIC DNA]</scope>
    <source>
        <strain evidence="2 3">MJ-SS3</strain>
    </source>
</reference>
<feature type="signal peptide" evidence="1">
    <location>
        <begin position="1"/>
        <end position="29"/>
    </location>
</feature>
<dbReference type="InterPro" id="IPR027056">
    <property type="entry name" value="Gluconate_2DH_su3"/>
</dbReference>
<dbReference type="EMBL" id="JAWHTF010000005">
    <property type="protein sequence ID" value="MDU8886409.1"/>
    <property type="molecule type" value="Genomic_DNA"/>
</dbReference>
<keyword evidence="3" id="KW-1185">Reference proteome</keyword>
<feature type="chain" id="PRO_5045764407" evidence="1">
    <location>
        <begin position="30"/>
        <end position="188"/>
    </location>
</feature>
<dbReference type="RefSeq" id="WP_316662441.1">
    <property type="nucleotide sequence ID" value="NZ_JAWHTF010000005.1"/>
</dbReference>
<accession>A0ABU3U7W4</accession>
<protein>
    <submittedName>
        <fullName evidence="2">Gluconate 2-dehydrogenase subunit 3 family protein</fullName>
    </submittedName>
</protein>
<evidence type="ECO:0000313" key="3">
    <source>
        <dbReference type="Proteomes" id="UP001268651"/>
    </source>
</evidence>
<comment type="caution">
    <text evidence="2">The sequence shown here is derived from an EMBL/GenBank/DDBJ whole genome shotgun (WGS) entry which is preliminary data.</text>
</comment>
<dbReference type="InterPro" id="IPR006311">
    <property type="entry name" value="TAT_signal"/>
</dbReference>
<name>A0ABU3U7W4_9FLAO</name>
<dbReference type="Proteomes" id="UP001268651">
    <property type="component" value="Unassembled WGS sequence"/>
</dbReference>